<evidence type="ECO:0000313" key="4">
    <source>
        <dbReference type="Proteomes" id="UP001378592"/>
    </source>
</evidence>
<name>A0AAN9V9Z2_9ORTH</name>
<comment type="caution">
    <text evidence="3">The sequence shown here is derived from an EMBL/GenBank/DDBJ whole genome shotgun (WGS) entry which is preliminary data.</text>
</comment>
<keyword evidence="4" id="KW-1185">Reference proteome</keyword>
<evidence type="ECO:0000256" key="2">
    <source>
        <dbReference type="SAM" id="SignalP"/>
    </source>
</evidence>
<organism evidence="3 4">
    <name type="scientific">Gryllus longicercus</name>
    <dbReference type="NCBI Taxonomy" id="2509291"/>
    <lineage>
        <taxon>Eukaryota</taxon>
        <taxon>Metazoa</taxon>
        <taxon>Ecdysozoa</taxon>
        <taxon>Arthropoda</taxon>
        <taxon>Hexapoda</taxon>
        <taxon>Insecta</taxon>
        <taxon>Pterygota</taxon>
        <taxon>Neoptera</taxon>
        <taxon>Polyneoptera</taxon>
        <taxon>Orthoptera</taxon>
        <taxon>Ensifera</taxon>
        <taxon>Gryllidea</taxon>
        <taxon>Grylloidea</taxon>
        <taxon>Gryllidae</taxon>
        <taxon>Gryllinae</taxon>
        <taxon>Gryllus</taxon>
    </lineage>
</organism>
<evidence type="ECO:0008006" key="5">
    <source>
        <dbReference type="Google" id="ProtNLM"/>
    </source>
</evidence>
<gene>
    <name evidence="3" type="ORF">R5R35_007096</name>
</gene>
<keyword evidence="2" id="KW-0732">Signal</keyword>
<feature type="signal peptide" evidence="2">
    <location>
        <begin position="1"/>
        <end position="26"/>
    </location>
</feature>
<accession>A0AAN9V9Z2</accession>
<feature type="region of interest" description="Disordered" evidence="1">
    <location>
        <begin position="120"/>
        <end position="140"/>
    </location>
</feature>
<dbReference type="Proteomes" id="UP001378592">
    <property type="component" value="Unassembled WGS sequence"/>
</dbReference>
<dbReference type="EMBL" id="JAZDUA010000475">
    <property type="protein sequence ID" value="KAK7792061.1"/>
    <property type="molecule type" value="Genomic_DNA"/>
</dbReference>
<protein>
    <recommendedName>
        <fullName evidence="5">Accessory gland protein</fullName>
    </recommendedName>
</protein>
<sequence length="140" mass="15890">MVKLCMLLLLSVASILLWQLPGRIDAVPAPAPDFDFKSSTKSFTEDVSSGFNKGITAVNGFTSNLWNKTKETFSSKDKLLEKPKQWWKNVKSFFTPATTAMPPRFWETTYSKDFYGERDKREAKPYKSVKAPSDPEAPRT</sequence>
<dbReference type="AlphaFoldDB" id="A0AAN9V9Z2"/>
<evidence type="ECO:0000256" key="1">
    <source>
        <dbReference type="SAM" id="MobiDB-lite"/>
    </source>
</evidence>
<reference evidence="3 4" key="1">
    <citation type="submission" date="2024-03" db="EMBL/GenBank/DDBJ databases">
        <title>The genome assembly and annotation of the cricket Gryllus longicercus Weissman &amp; Gray.</title>
        <authorList>
            <person name="Szrajer S."/>
            <person name="Gray D."/>
            <person name="Ylla G."/>
        </authorList>
    </citation>
    <scope>NUCLEOTIDE SEQUENCE [LARGE SCALE GENOMIC DNA]</scope>
    <source>
        <strain evidence="3">DAG 2021-001</strain>
        <tissue evidence="3">Whole body minus gut</tissue>
    </source>
</reference>
<evidence type="ECO:0000313" key="3">
    <source>
        <dbReference type="EMBL" id="KAK7792061.1"/>
    </source>
</evidence>
<proteinExistence type="predicted"/>
<feature type="chain" id="PRO_5042928997" description="Accessory gland protein" evidence="2">
    <location>
        <begin position="27"/>
        <end position="140"/>
    </location>
</feature>